<dbReference type="GeneID" id="5896099"/>
<dbReference type="SUPFAM" id="SSF81631">
    <property type="entry name" value="PAP/OAS1 substrate-binding domain"/>
    <property type="match status" value="1"/>
</dbReference>
<evidence type="ECO:0000259" key="3">
    <source>
        <dbReference type="Pfam" id="PF10421"/>
    </source>
</evidence>
<evidence type="ECO:0008006" key="6">
    <source>
        <dbReference type="Google" id="ProtNLM"/>
    </source>
</evidence>
<dbReference type="CDD" id="cd05400">
    <property type="entry name" value="NT_2-5OAS_ClassI-CCAase"/>
    <property type="match status" value="1"/>
</dbReference>
<dbReference type="PANTHER" id="PTHR11258">
    <property type="entry name" value="2-5 OLIGOADENYLATE SYNTHETASE"/>
    <property type="match status" value="1"/>
</dbReference>
<dbReference type="EMBL" id="CH991589">
    <property type="protein sequence ID" value="EDQ84334.1"/>
    <property type="molecule type" value="Genomic_DNA"/>
</dbReference>
<organism evidence="4 5">
    <name type="scientific">Monosiga brevicollis</name>
    <name type="common">Choanoflagellate</name>
    <dbReference type="NCBI Taxonomy" id="81824"/>
    <lineage>
        <taxon>Eukaryota</taxon>
        <taxon>Choanoflagellata</taxon>
        <taxon>Craspedida</taxon>
        <taxon>Salpingoecidae</taxon>
        <taxon>Monosiga</taxon>
    </lineage>
</organism>
<evidence type="ECO:0000256" key="1">
    <source>
        <dbReference type="ARBA" id="ARBA00009526"/>
    </source>
</evidence>
<feature type="domain" description="2'-5'-oligoadenylate synthetase 1" evidence="3">
    <location>
        <begin position="497"/>
        <end position="620"/>
    </location>
</feature>
<proteinExistence type="inferred from homology"/>
<dbReference type="GO" id="GO:0003725">
    <property type="term" value="F:double-stranded RNA binding"/>
    <property type="evidence" value="ECO:0000318"/>
    <property type="project" value="GO_Central"/>
</dbReference>
<dbReference type="GO" id="GO:0016020">
    <property type="term" value="C:membrane"/>
    <property type="evidence" value="ECO:0000318"/>
    <property type="project" value="GO_Central"/>
</dbReference>
<dbReference type="GO" id="GO:0005654">
    <property type="term" value="C:nucleoplasm"/>
    <property type="evidence" value="ECO:0000318"/>
    <property type="project" value="GO_Central"/>
</dbReference>
<dbReference type="SUPFAM" id="SSF55874">
    <property type="entry name" value="ATPase domain of HSP90 chaperone/DNA topoisomerase II/histidine kinase"/>
    <property type="match status" value="1"/>
</dbReference>
<keyword evidence="5" id="KW-1185">Reference proteome</keyword>
<feature type="domain" description="Polymerase nucleotidyl transferase" evidence="2">
    <location>
        <begin position="386"/>
        <end position="422"/>
    </location>
</feature>
<dbReference type="AlphaFoldDB" id="A9VDN9"/>
<dbReference type="STRING" id="81824.A9VDN9"/>
<name>A9VDN9_MONBE</name>
<dbReference type="PROSITE" id="PS50152">
    <property type="entry name" value="25A_SYNTH_3"/>
    <property type="match status" value="1"/>
</dbReference>
<sequence length="634" mass="71173">MTIPANMAQEEKDVWIDLNLSKDHAREHPLENAICELVANALDASEKKPQFRAVAANKIELEDQGPGLSLDAWVVGRSSKAMGHFGLGLKDAMAILMREKVQVQIESSKGNYHFKEKRGQTLVETIHVQQTPSSRDIGTKITLSLQNNAAQELVTEVQTKFLRLSSIYTFLGEYDGVQVFSKSDGKPASHTSLFVKGFAMTTSSAFFFSYNILSPTQEQNECCNRDHHVTYFKPFRAAIIAAVENLWQPKLAEAYTSKYRDNKGHYELAWTEFEGLGITARHSYGKPQASTNLLYRAAPPVASAPLPAERFLAQLAKLAKLPPASTSIARACTSDRAHRILDDKSGPVTLVEVNRLINHFSPEDAVPPDHRKVVDRLVRTLHEDPMLSVDEVYPGGSYAKGTSTGAQSDVDLLVVLNDIPTENHSRWLYMVLTELRRVVELGLQGNCQDVKVTRFAVQLRVDNVNVDLLPVPAALWRSTDQRMKIVNSAALEDRRWLSVAFAKEQVKYVREKKETAGVTGIIRLIKRWLATQKWRSKPPSFLIELMVLEAKSRLPEADHLALLNKFWELVRHHETLCIIHGSAVHAEIAHERPLVVDPANPTNNVAGSFQWDEFVGFAREIHATRLRKFVRDLS</sequence>
<dbReference type="KEGG" id="mbr:MONBRDRAFT_39312"/>
<dbReference type="Gene3D" id="1.10.1410.20">
    <property type="entry name" value="2'-5'-oligoadenylate synthetase 1, domain 2"/>
    <property type="match status" value="1"/>
</dbReference>
<dbReference type="eggNOG" id="ENOG502QVKA">
    <property type="taxonomic scope" value="Eukaryota"/>
</dbReference>
<comment type="similarity">
    <text evidence="1">Belongs to the 2-5A synthase family.</text>
</comment>
<dbReference type="InterPro" id="IPR006116">
    <property type="entry name" value="NT_2-5OAS_ClassI-CCAase"/>
</dbReference>
<dbReference type="GO" id="GO:0001730">
    <property type="term" value="F:2'-5'-oligoadenylate synthetase activity"/>
    <property type="evidence" value="ECO:0000318"/>
    <property type="project" value="GO_Central"/>
</dbReference>
<dbReference type="InterPro" id="IPR043519">
    <property type="entry name" value="NT_sf"/>
</dbReference>
<dbReference type="InterPro" id="IPR002934">
    <property type="entry name" value="Polymerase_NTP_transf_dom"/>
</dbReference>
<evidence type="ECO:0000259" key="2">
    <source>
        <dbReference type="Pfam" id="PF01909"/>
    </source>
</evidence>
<dbReference type="PANTHER" id="PTHR11258:SF11">
    <property type="entry name" value="C2H2-TYPE DOMAIN-CONTAINING PROTEIN"/>
    <property type="match status" value="1"/>
</dbReference>
<reference evidence="4 5" key="1">
    <citation type="journal article" date="2008" name="Nature">
        <title>The genome of the choanoflagellate Monosiga brevicollis and the origin of metazoans.</title>
        <authorList>
            <consortium name="JGI Sequencing"/>
            <person name="King N."/>
            <person name="Westbrook M.J."/>
            <person name="Young S.L."/>
            <person name="Kuo A."/>
            <person name="Abedin M."/>
            <person name="Chapman J."/>
            <person name="Fairclough S."/>
            <person name="Hellsten U."/>
            <person name="Isogai Y."/>
            <person name="Letunic I."/>
            <person name="Marr M."/>
            <person name="Pincus D."/>
            <person name="Putnam N."/>
            <person name="Rokas A."/>
            <person name="Wright K.J."/>
            <person name="Zuzow R."/>
            <person name="Dirks W."/>
            <person name="Good M."/>
            <person name="Goodstein D."/>
            <person name="Lemons D."/>
            <person name="Li W."/>
            <person name="Lyons J.B."/>
            <person name="Morris A."/>
            <person name="Nichols S."/>
            <person name="Richter D.J."/>
            <person name="Salamov A."/>
            <person name="Bork P."/>
            <person name="Lim W.A."/>
            <person name="Manning G."/>
            <person name="Miller W.T."/>
            <person name="McGinnis W."/>
            <person name="Shapiro H."/>
            <person name="Tjian R."/>
            <person name="Grigoriev I.V."/>
            <person name="Rokhsar D."/>
        </authorList>
    </citation>
    <scope>NUCLEOTIDE SEQUENCE [LARGE SCALE GENOMIC DNA]</scope>
    <source>
        <strain evidence="5">MX1 / ATCC 50154</strain>
    </source>
</reference>
<protein>
    <recommendedName>
        <fullName evidence="6">Polymerase nucleotidyl transferase domain-containing protein</fullName>
    </recommendedName>
</protein>
<dbReference type="Proteomes" id="UP000001357">
    <property type="component" value="Unassembled WGS sequence"/>
</dbReference>
<dbReference type="SUPFAM" id="SSF81301">
    <property type="entry name" value="Nucleotidyltransferase"/>
    <property type="match status" value="1"/>
</dbReference>
<dbReference type="Pfam" id="PF10421">
    <property type="entry name" value="OAS1_C"/>
    <property type="match status" value="1"/>
</dbReference>
<dbReference type="Gene3D" id="3.30.460.10">
    <property type="entry name" value="Beta Polymerase, domain 2"/>
    <property type="match status" value="1"/>
</dbReference>
<accession>A9VDN9</accession>
<dbReference type="InterPro" id="IPR036890">
    <property type="entry name" value="HATPase_C_sf"/>
</dbReference>
<dbReference type="RefSeq" id="XP_001750830.1">
    <property type="nucleotide sequence ID" value="XM_001750778.1"/>
</dbReference>
<dbReference type="GO" id="GO:0005829">
    <property type="term" value="C:cytosol"/>
    <property type="evidence" value="ECO:0000318"/>
    <property type="project" value="GO_Central"/>
</dbReference>
<dbReference type="Gene3D" id="3.30.565.10">
    <property type="entry name" value="Histidine kinase-like ATPase, C-terminal domain"/>
    <property type="match status" value="1"/>
</dbReference>
<dbReference type="InterPro" id="IPR018952">
    <property type="entry name" value="2-5-oligoAdlate_synth_1_dom2/C"/>
</dbReference>
<evidence type="ECO:0000313" key="4">
    <source>
        <dbReference type="EMBL" id="EDQ84334.1"/>
    </source>
</evidence>
<gene>
    <name evidence="4" type="ORF">MONBRDRAFT_39312</name>
</gene>
<evidence type="ECO:0000313" key="5">
    <source>
        <dbReference type="Proteomes" id="UP000001357"/>
    </source>
</evidence>
<dbReference type="Pfam" id="PF01909">
    <property type="entry name" value="NTP_transf_2"/>
    <property type="match status" value="1"/>
</dbReference>
<dbReference type="InParanoid" id="A9VDN9"/>